<sequence>MASHSCFGQVKYINQLYEKTKVYDSLPSTKSVICGLDYFHNMAINKSLTSLGGVIFVLANKAPHIPYRDSMLTHLLEPCLKEDGKALLFVNLSPNPESSRESLNSRFAAKAKSCELGIARRQVKHC</sequence>
<organism evidence="7 8">
    <name type="scientific">Artemisia annua</name>
    <name type="common">Sweet wormwood</name>
    <dbReference type="NCBI Taxonomy" id="35608"/>
    <lineage>
        <taxon>Eukaryota</taxon>
        <taxon>Viridiplantae</taxon>
        <taxon>Streptophyta</taxon>
        <taxon>Embryophyta</taxon>
        <taxon>Tracheophyta</taxon>
        <taxon>Spermatophyta</taxon>
        <taxon>Magnoliopsida</taxon>
        <taxon>eudicotyledons</taxon>
        <taxon>Gunneridae</taxon>
        <taxon>Pentapetalae</taxon>
        <taxon>asterids</taxon>
        <taxon>campanulids</taxon>
        <taxon>Asterales</taxon>
        <taxon>Asteraceae</taxon>
        <taxon>Asteroideae</taxon>
        <taxon>Anthemideae</taxon>
        <taxon>Artemisiinae</taxon>
        <taxon>Artemisia</taxon>
    </lineage>
</organism>
<evidence type="ECO:0000256" key="5">
    <source>
        <dbReference type="PROSITE-ProRule" id="PRU00283"/>
    </source>
</evidence>
<proteinExistence type="inferred from homology"/>
<evidence type="ECO:0000256" key="2">
    <source>
        <dbReference type="ARBA" id="ARBA00022741"/>
    </source>
</evidence>
<dbReference type="SMART" id="SM00129">
    <property type="entry name" value="KISc"/>
    <property type="match status" value="1"/>
</dbReference>
<gene>
    <name evidence="7" type="ORF">CTI12_AA158460</name>
</gene>
<dbReference type="Pfam" id="PF00225">
    <property type="entry name" value="Kinesin"/>
    <property type="match status" value="1"/>
</dbReference>
<evidence type="ECO:0000256" key="1">
    <source>
        <dbReference type="ARBA" id="ARBA00022701"/>
    </source>
</evidence>
<evidence type="ECO:0000256" key="3">
    <source>
        <dbReference type="ARBA" id="ARBA00022840"/>
    </source>
</evidence>
<dbReference type="PANTHER" id="PTHR47972">
    <property type="entry name" value="KINESIN-LIKE PROTEIN KLP-3"/>
    <property type="match status" value="1"/>
</dbReference>
<dbReference type="InterPro" id="IPR001752">
    <property type="entry name" value="Kinesin_motor_dom"/>
</dbReference>
<protein>
    <submittedName>
        <fullName evidence="7">Kinesin-like protein KIN-14C</fullName>
    </submittedName>
</protein>
<evidence type="ECO:0000256" key="4">
    <source>
        <dbReference type="ARBA" id="ARBA00023175"/>
    </source>
</evidence>
<dbReference type="Gene3D" id="3.40.850.10">
    <property type="entry name" value="Kinesin motor domain"/>
    <property type="match status" value="1"/>
</dbReference>
<dbReference type="GO" id="GO:0007018">
    <property type="term" value="P:microtubule-based movement"/>
    <property type="evidence" value="ECO:0007669"/>
    <property type="project" value="InterPro"/>
</dbReference>
<dbReference type="EMBL" id="PKPP01001292">
    <property type="protein sequence ID" value="PWA83877.1"/>
    <property type="molecule type" value="Genomic_DNA"/>
</dbReference>
<dbReference type="GO" id="GO:0005874">
    <property type="term" value="C:microtubule"/>
    <property type="evidence" value="ECO:0007669"/>
    <property type="project" value="UniProtKB-KW"/>
</dbReference>
<keyword evidence="1" id="KW-0493">Microtubule</keyword>
<evidence type="ECO:0000313" key="8">
    <source>
        <dbReference type="Proteomes" id="UP000245207"/>
    </source>
</evidence>
<dbReference type="SUPFAM" id="SSF52540">
    <property type="entry name" value="P-loop containing nucleoside triphosphate hydrolases"/>
    <property type="match status" value="1"/>
</dbReference>
<keyword evidence="3" id="KW-0067">ATP-binding</keyword>
<dbReference type="GO" id="GO:0008017">
    <property type="term" value="F:microtubule binding"/>
    <property type="evidence" value="ECO:0007669"/>
    <property type="project" value="InterPro"/>
</dbReference>
<accession>A0A2U1PDT3</accession>
<dbReference type="GO" id="GO:0003777">
    <property type="term" value="F:microtubule motor activity"/>
    <property type="evidence" value="ECO:0007669"/>
    <property type="project" value="InterPro"/>
</dbReference>
<evidence type="ECO:0000259" key="6">
    <source>
        <dbReference type="PROSITE" id="PS50067"/>
    </source>
</evidence>
<name>A0A2U1PDT3_ARTAN</name>
<evidence type="ECO:0000313" key="7">
    <source>
        <dbReference type="EMBL" id="PWA83877.1"/>
    </source>
</evidence>
<dbReference type="STRING" id="35608.A0A2U1PDT3"/>
<keyword evidence="2" id="KW-0547">Nucleotide-binding</keyword>
<comment type="caution">
    <text evidence="5">Lacks conserved residue(s) required for the propagation of feature annotation.</text>
</comment>
<feature type="domain" description="Kinesin motor" evidence="6">
    <location>
        <begin position="1"/>
        <end position="114"/>
    </location>
</feature>
<keyword evidence="8" id="KW-1185">Reference proteome</keyword>
<dbReference type="Proteomes" id="UP000245207">
    <property type="component" value="Unassembled WGS sequence"/>
</dbReference>
<comment type="caution">
    <text evidence="7">The sequence shown here is derived from an EMBL/GenBank/DDBJ whole genome shotgun (WGS) entry which is preliminary data.</text>
</comment>
<dbReference type="InterPro" id="IPR027417">
    <property type="entry name" value="P-loop_NTPase"/>
</dbReference>
<dbReference type="AlphaFoldDB" id="A0A2U1PDT3"/>
<dbReference type="InterPro" id="IPR036961">
    <property type="entry name" value="Kinesin_motor_dom_sf"/>
</dbReference>
<dbReference type="GO" id="GO:0005524">
    <property type="term" value="F:ATP binding"/>
    <property type="evidence" value="ECO:0007669"/>
    <property type="project" value="UniProtKB-KW"/>
</dbReference>
<dbReference type="InterPro" id="IPR027640">
    <property type="entry name" value="Kinesin-like_fam"/>
</dbReference>
<dbReference type="OrthoDB" id="904886at2759"/>
<keyword evidence="4" id="KW-0505">Motor protein</keyword>
<dbReference type="PROSITE" id="PS50067">
    <property type="entry name" value="KINESIN_MOTOR_2"/>
    <property type="match status" value="1"/>
</dbReference>
<dbReference type="PANTHER" id="PTHR47972:SF45">
    <property type="entry name" value="PROTEIN CLARET SEGREGATIONAL"/>
    <property type="match status" value="1"/>
</dbReference>
<reference evidence="7 8" key="1">
    <citation type="journal article" date="2018" name="Mol. Plant">
        <title>The genome of Artemisia annua provides insight into the evolution of Asteraceae family and artemisinin biosynthesis.</title>
        <authorList>
            <person name="Shen Q."/>
            <person name="Zhang L."/>
            <person name="Liao Z."/>
            <person name="Wang S."/>
            <person name="Yan T."/>
            <person name="Shi P."/>
            <person name="Liu M."/>
            <person name="Fu X."/>
            <person name="Pan Q."/>
            <person name="Wang Y."/>
            <person name="Lv Z."/>
            <person name="Lu X."/>
            <person name="Zhang F."/>
            <person name="Jiang W."/>
            <person name="Ma Y."/>
            <person name="Chen M."/>
            <person name="Hao X."/>
            <person name="Li L."/>
            <person name="Tang Y."/>
            <person name="Lv G."/>
            <person name="Zhou Y."/>
            <person name="Sun X."/>
            <person name="Brodelius P.E."/>
            <person name="Rose J.K.C."/>
            <person name="Tang K."/>
        </authorList>
    </citation>
    <scope>NUCLEOTIDE SEQUENCE [LARGE SCALE GENOMIC DNA]</scope>
    <source>
        <strain evidence="8">cv. Huhao1</strain>
        <tissue evidence="7">Leaf</tissue>
    </source>
</reference>
<comment type="similarity">
    <text evidence="5">Belongs to the TRAFAC class myosin-kinesin ATPase superfamily. Kinesin family.</text>
</comment>